<keyword evidence="3" id="KW-0210">Decarboxylase</keyword>
<evidence type="ECO:0000256" key="5">
    <source>
        <dbReference type="ARBA" id="ARBA00023239"/>
    </source>
</evidence>
<evidence type="ECO:0000256" key="1">
    <source>
        <dbReference type="ARBA" id="ARBA00004861"/>
    </source>
</evidence>
<comment type="pathway">
    <text evidence="1">Pyrimidine metabolism; UMP biosynthesis via de novo pathway; UMP from orotate: step 2/2.</text>
</comment>
<name>A0A1G1ZNM8_9BACT</name>
<feature type="domain" description="Orotidine 5'-phosphate decarboxylase" evidence="8">
    <location>
        <begin position="19"/>
        <end position="291"/>
    </location>
</feature>
<evidence type="ECO:0000256" key="2">
    <source>
        <dbReference type="ARBA" id="ARBA00008847"/>
    </source>
</evidence>
<organism evidence="9 10">
    <name type="scientific">Candidatus Harrisonbacteria bacterium RIFCSPLOWO2_01_FULL_40_28</name>
    <dbReference type="NCBI Taxonomy" id="1798406"/>
    <lineage>
        <taxon>Bacteria</taxon>
        <taxon>Candidatus Harrisoniibacteriota</taxon>
    </lineage>
</organism>
<dbReference type="EMBL" id="MHJI01000008">
    <property type="protein sequence ID" value="OGY66278.1"/>
    <property type="molecule type" value="Genomic_DNA"/>
</dbReference>
<dbReference type="InterPro" id="IPR011995">
    <property type="entry name" value="OMPdecase_type-2"/>
</dbReference>
<evidence type="ECO:0000313" key="9">
    <source>
        <dbReference type="EMBL" id="OGY66278.1"/>
    </source>
</evidence>
<dbReference type="Proteomes" id="UP000178517">
    <property type="component" value="Unassembled WGS sequence"/>
</dbReference>
<dbReference type="InterPro" id="IPR013785">
    <property type="entry name" value="Aldolase_TIM"/>
</dbReference>
<dbReference type="NCBIfam" id="TIGR02127">
    <property type="entry name" value="pyrF_sub2"/>
    <property type="match status" value="1"/>
</dbReference>
<dbReference type="STRING" id="1798406.A3A04_02505"/>
<dbReference type="Pfam" id="PF00215">
    <property type="entry name" value="OMPdecase"/>
    <property type="match status" value="1"/>
</dbReference>
<dbReference type="GO" id="GO:0006207">
    <property type="term" value="P:'de novo' pyrimidine nucleobase biosynthetic process"/>
    <property type="evidence" value="ECO:0007669"/>
    <property type="project" value="InterPro"/>
</dbReference>
<dbReference type="AlphaFoldDB" id="A0A1G1ZNM8"/>
<dbReference type="PROSITE" id="PS00156">
    <property type="entry name" value="OMPDECASE"/>
    <property type="match status" value="1"/>
</dbReference>
<dbReference type="InterPro" id="IPR011060">
    <property type="entry name" value="RibuloseP-bd_barrel"/>
</dbReference>
<dbReference type="SUPFAM" id="SSF51366">
    <property type="entry name" value="Ribulose-phoshate binding barrel"/>
    <property type="match status" value="1"/>
</dbReference>
<sequence>MASRDFRELLANAWAAKKFVCVGLDTDFEKIPESFKAKNHHSSIGQVIYAYNEKIIEATYDLVGAYKINLAFYSEHGRSGTIALRNTVMHILARAPHVLIILDAKYADIGNTNKGYVRTAFNVFHADAVTVNPYFGEEALGPFLAHRNKLIIILCRTSNSGGREFQDRLIALGDHELEVICKNASLKKSLFGEEAPHHVHLYEYVALRVWRYWNNYGNCGLVVGATCPNELERVRQIVPGVPLLVPGIGAQGAEIEIVVRGAITSEKQGALFNVSRSVIFASNNENFASAARAEVMRLNSIIGRVLEC</sequence>
<protein>
    <recommendedName>
        <fullName evidence="7">Orotidine-5'-phosphate decarboxylase</fullName>
        <ecNumber evidence="7">4.1.1.23</ecNumber>
    </recommendedName>
</protein>
<keyword evidence="4" id="KW-0665">Pyrimidine biosynthesis</keyword>
<dbReference type="EC" id="4.1.1.23" evidence="7"/>
<dbReference type="InterPro" id="IPR018089">
    <property type="entry name" value="OMPdecase_AS"/>
</dbReference>
<dbReference type="Gene3D" id="3.20.20.70">
    <property type="entry name" value="Aldolase class I"/>
    <property type="match status" value="1"/>
</dbReference>
<evidence type="ECO:0000313" key="10">
    <source>
        <dbReference type="Proteomes" id="UP000178517"/>
    </source>
</evidence>
<comment type="caution">
    <text evidence="9">The sequence shown here is derived from an EMBL/GenBank/DDBJ whole genome shotgun (WGS) entry which is preliminary data.</text>
</comment>
<evidence type="ECO:0000256" key="6">
    <source>
        <dbReference type="ARBA" id="ARBA00049157"/>
    </source>
</evidence>
<evidence type="ECO:0000256" key="7">
    <source>
        <dbReference type="NCBIfam" id="TIGR02127"/>
    </source>
</evidence>
<comment type="catalytic activity">
    <reaction evidence="6">
        <text>orotidine 5'-phosphate + H(+) = UMP + CO2</text>
        <dbReference type="Rhea" id="RHEA:11596"/>
        <dbReference type="ChEBI" id="CHEBI:15378"/>
        <dbReference type="ChEBI" id="CHEBI:16526"/>
        <dbReference type="ChEBI" id="CHEBI:57538"/>
        <dbReference type="ChEBI" id="CHEBI:57865"/>
        <dbReference type="EC" id="4.1.1.23"/>
    </reaction>
</comment>
<accession>A0A1G1ZNM8</accession>
<dbReference type="GO" id="GO:0004590">
    <property type="term" value="F:orotidine-5'-phosphate decarboxylase activity"/>
    <property type="evidence" value="ECO:0007669"/>
    <property type="project" value="UniProtKB-UniRule"/>
</dbReference>
<dbReference type="GO" id="GO:0044205">
    <property type="term" value="P:'de novo' UMP biosynthetic process"/>
    <property type="evidence" value="ECO:0007669"/>
    <property type="project" value="UniProtKB-UniPathway"/>
</dbReference>
<dbReference type="PANTHER" id="PTHR43375:SF1">
    <property type="entry name" value="OROTIDINE 5'-PHOSPHATE DECARBOXYLASE"/>
    <property type="match status" value="1"/>
</dbReference>
<evidence type="ECO:0000259" key="8">
    <source>
        <dbReference type="SMART" id="SM00934"/>
    </source>
</evidence>
<dbReference type="UniPathway" id="UPA00070">
    <property type="reaction ID" value="UER00120"/>
</dbReference>
<proteinExistence type="inferred from homology"/>
<comment type="similarity">
    <text evidence="2">Belongs to the OMP decarboxylase family. Type 2 subfamily.</text>
</comment>
<keyword evidence="5" id="KW-0456">Lyase</keyword>
<reference evidence="9 10" key="1">
    <citation type="journal article" date="2016" name="Nat. Commun.">
        <title>Thousands of microbial genomes shed light on interconnected biogeochemical processes in an aquifer system.</title>
        <authorList>
            <person name="Anantharaman K."/>
            <person name="Brown C.T."/>
            <person name="Hug L.A."/>
            <person name="Sharon I."/>
            <person name="Castelle C.J."/>
            <person name="Probst A.J."/>
            <person name="Thomas B.C."/>
            <person name="Singh A."/>
            <person name="Wilkins M.J."/>
            <person name="Karaoz U."/>
            <person name="Brodie E.L."/>
            <person name="Williams K.H."/>
            <person name="Hubbard S.S."/>
            <person name="Banfield J.F."/>
        </authorList>
    </citation>
    <scope>NUCLEOTIDE SEQUENCE [LARGE SCALE GENOMIC DNA]</scope>
</reference>
<dbReference type="InterPro" id="IPR001754">
    <property type="entry name" value="OMPdeCOase_dom"/>
</dbReference>
<dbReference type="CDD" id="cd04725">
    <property type="entry name" value="OMP_decarboxylase_like"/>
    <property type="match status" value="1"/>
</dbReference>
<gene>
    <name evidence="9" type="ORF">A3A04_02505</name>
</gene>
<evidence type="ECO:0000256" key="3">
    <source>
        <dbReference type="ARBA" id="ARBA00022793"/>
    </source>
</evidence>
<dbReference type="PANTHER" id="PTHR43375">
    <property type="entry name" value="OROTIDINE 5'-PHOSPHATE DECARBOXYLASE"/>
    <property type="match status" value="1"/>
</dbReference>
<dbReference type="SMART" id="SM00934">
    <property type="entry name" value="OMPdecase"/>
    <property type="match status" value="1"/>
</dbReference>
<evidence type="ECO:0000256" key="4">
    <source>
        <dbReference type="ARBA" id="ARBA00022975"/>
    </source>
</evidence>